<dbReference type="PANTHER" id="PTHR24006:SF827">
    <property type="entry name" value="UBIQUITIN CARBOXYL-TERMINAL HYDROLASE 34"/>
    <property type="match status" value="1"/>
</dbReference>
<comment type="caution">
    <text evidence="3">The sequence shown here is derived from an EMBL/GenBank/DDBJ whole genome shotgun (WGS) entry which is preliminary data.</text>
</comment>
<reference evidence="3 4" key="1">
    <citation type="journal article" date="2019" name="PLoS Negl. Trop. Dis.">
        <title>Whole genome sequencing of Entamoeba nuttalli reveals mammalian host-related molecular signatures and a novel octapeptide-repeat surface protein.</title>
        <authorList>
            <person name="Tanaka M."/>
            <person name="Makiuchi T."/>
            <person name="Komiyama T."/>
            <person name="Shiina T."/>
            <person name="Osaki K."/>
            <person name="Tachibana H."/>
        </authorList>
    </citation>
    <scope>NUCLEOTIDE SEQUENCE [LARGE SCALE GENOMIC DNA]</scope>
    <source>
        <strain evidence="3 4">P19-061405</strain>
    </source>
</reference>
<protein>
    <recommendedName>
        <fullName evidence="2">USP domain-containing protein</fullName>
    </recommendedName>
</protein>
<dbReference type="InterPro" id="IPR018200">
    <property type="entry name" value="USP_CS"/>
</dbReference>
<dbReference type="PROSITE" id="PS00973">
    <property type="entry name" value="USP_2"/>
    <property type="match status" value="1"/>
</dbReference>
<dbReference type="InterPro" id="IPR028889">
    <property type="entry name" value="USP"/>
</dbReference>
<proteinExistence type="predicted"/>
<dbReference type="PROSITE" id="PS50235">
    <property type="entry name" value="USP_3"/>
    <property type="match status" value="1"/>
</dbReference>
<organism evidence="3 4">
    <name type="scientific">Entamoeba nuttalli</name>
    <dbReference type="NCBI Taxonomy" id="412467"/>
    <lineage>
        <taxon>Eukaryota</taxon>
        <taxon>Amoebozoa</taxon>
        <taxon>Evosea</taxon>
        <taxon>Archamoebae</taxon>
        <taxon>Mastigamoebida</taxon>
        <taxon>Entamoebidae</taxon>
        <taxon>Entamoeba</taxon>
    </lineage>
</organism>
<dbReference type="Gene3D" id="3.90.70.10">
    <property type="entry name" value="Cysteine proteinases"/>
    <property type="match status" value="1"/>
</dbReference>
<dbReference type="InterPro" id="IPR001394">
    <property type="entry name" value="Peptidase_C19_UCH"/>
</dbReference>
<gene>
    <name evidence="3" type="ORF">ENUP19_0350G0012</name>
</gene>
<dbReference type="EMBL" id="BAAFRS010000350">
    <property type="protein sequence ID" value="GAB1227692.1"/>
    <property type="molecule type" value="Genomic_DNA"/>
</dbReference>
<dbReference type="PROSITE" id="PS00972">
    <property type="entry name" value="USP_1"/>
    <property type="match status" value="1"/>
</dbReference>
<feature type="region of interest" description="Disordered" evidence="1">
    <location>
        <begin position="564"/>
        <end position="585"/>
    </location>
</feature>
<name>A0ABQ0DY74_9EUKA</name>
<dbReference type="SUPFAM" id="SSF54001">
    <property type="entry name" value="Cysteine proteinases"/>
    <property type="match status" value="1"/>
</dbReference>
<dbReference type="Pfam" id="PF00443">
    <property type="entry name" value="UCH"/>
    <property type="match status" value="1"/>
</dbReference>
<evidence type="ECO:0000256" key="1">
    <source>
        <dbReference type="SAM" id="MobiDB-lite"/>
    </source>
</evidence>
<sequence>MTEKETLPNNIIITKSDLIVTVDDEITESNFIESPQYQSIIQQAKSEGCIFKINSFLECEQFSSRIEKIINVNNQTILSKSARKKIVQNKKKYEFLFIGGGFYIKCVCNENVNIHQFGIKKIISFLDSRGKHSIERWLNWIIKNSMISNDVFIKMLPLLIFIPDYICNVNYSLNYPTLKIRDIPLNPFSPVSLLPVNLSLPLTPNSFFLPFYKNFEVNCHPLYSSPVSYKFSEDFIQKLNEINHPYTLQLLLHIKSTEPKTLLHPLLKCLIQFENQVLQNETLSIEPNCLQSDELLENLTEQIYILPFNNLNISLPSNNINNLTFNESYQIYVFLLKQQPEHCLSIIRQLVNIIGNPFSSGIVQSLPDEFKPIISQVIIESIPSHSLMSNYFEESLQYLQTISKKTNLLPSLIYVLNSLNTLTKEELMKREELIVDFIEYCLNHITNLSEHLKLAFTEGCSNFIRMLYDFDDLTLPIAKETSLRYRIIDILTQIIQIYPNVITSLSITFKNCIEPLNYTPYNPLSYGIFSNSGSSTPSRSVSRSDLYPTISRSGSLNFNESYCESKSRNSKSKSESSKSLKRSGRKNNNIETVKIGNIIGIRNLGSTCYLNSILQQLYGDIYFRNSMLLIDSIKPEQPFLSSLRDLFIKLMRSSIVIDPRTEVSEMRNKKYGIIKPGVQRDACEMLMEILDSVSDELKGNLGINALKKSYLIEALTEIRSCDCSHNQQRVEEHVVLPLEIKGLKNLEESLEILTGTEYIGDKQYKCEECHKQINIKKQMFLHQLPNTLIFQLKRFDFNLQTFQQEKINSRFLFPDYINLRPFTFTKIKDEEYCLAGVIVHSGNCTGGHYTSYIKDGTKWFLCNDEQVIEVKREYAEMEWFGTKNKSGYLLFYRRITPLEEIPSISIKTTTVPIEKEQKSSKKNKKGGKSKKGYETKFEIIKDGEKKNGNSCLSSTLTSSISESTQSSSIDLNEEINEFEQQESIYTEQYLFDENIFYSFLLELYQHIEICTKETVSFIIQIIMFSLNERRNEECCEERKQLLNYLLENPCQIVAESLIENEINNKVIMTKRYCFNPRSTSSKYTSYFIDCLKLCSIEINQRYLYQLFVFYSTLTLTKAHVHGIKTLFGNGLRLLTDLSSLKCSIDDAVMKQLFLSIKQSDFILDCMNIDISIYYNFVYSLYLLFDSDVKNALFLVDLLVMFKTKHHFDLQKSLDFSILSKFFIKLSNKLPNALFKSRVFIKVYSCLDSFYTIEESVHTSPLYSLLINIVKTYSLTEIKFIIQCLCNEESECSIKNHVLFTLIYDYCFRHLQEVERAN</sequence>
<accession>A0ABQ0DY74</accession>
<evidence type="ECO:0000313" key="4">
    <source>
        <dbReference type="Proteomes" id="UP001628156"/>
    </source>
</evidence>
<feature type="compositionally biased region" description="Basic and acidic residues" evidence="1">
    <location>
        <begin position="564"/>
        <end position="578"/>
    </location>
</feature>
<dbReference type="InterPro" id="IPR050164">
    <property type="entry name" value="Peptidase_C19"/>
</dbReference>
<dbReference type="PANTHER" id="PTHR24006">
    <property type="entry name" value="UBIQUITIN CARBOXYL-TERMINAL HYDROLASE"/>
    <property type="match status" value="1"/>
</dbReference>
<feature type="domain" description="USP" evidence="2">
    <location>
        <begin position="599"/>
        <end position="895"/>
    </location>
</feature>
<evidence type="ECO:0000313" key="3">
    <source>
        <dbReference type="EMBL" id="GAB1227692.1"/>
    </source>
</evidence>
<evidence type="ECO:0000259" key="2">
    <source>
        <dbReference type="PROSITE" id="PS50235"/>
    </source>
</evidence>
<dbReference type="InterPro" id="IPR038765">
    <property type="entry name" value="Papain-like_cys_pep_sf"/>
</dbReference>
<keyword evidence="4" id="KW-1185">Reference proteome</keyword>
<dbReference type="Proteomes" id="UP001628156">
    <property type="component" value="Unassembled WGS sequence"/>
</dbReference>